<keyword evidence="3" id="KW-0804">Transcription</keyword>
<dbReference type="PANTHER" id="PTHR30146:SF109">
    <property type="entry name" value="HTH-TYPE TRANSCRIPTIONAL REGULATOR GALS"/>
    <property type="match status" value="1"/>
</dbReference>
<dbReference type="SUPFAM" id="SSF53822">
    <property type="entry name" value="Periplasmic binding protein-like I"/>
    <property type="match status" value="1"/>
</dbReference>
<dbReference type="RefSeq" id="WP_200359405.1">
    <property type="nucleotide sequence ID" value="NZ_JAENIL010000089.1"/>
</dbReference>
<name>A0A934S488_9BACT</name>
<proteinExistence type="predicted"/>
<dbReference type="InterPro" id="IPR028082">
    <property type="entry name" value="Peripla_BP_I"/>
</dbReference>
<dbReference type="Gene3D" id="1.10.260.40">
    <property type="entry name" value="lambda repressor-like DNA-binding domains"/>
    <property type="match status" value="1"/>
</dbReference>
<protein>
    <submittedName>
        <fullName evidence="5">LacI family DNA-binding transcriptional regulator</fullName>
    </submittedName>
</protein>
<evidence type="ECO:0000313" key="5">
    <source>
        <dbReference type="EMBL" id="MBK1880441.1"/>
    </source>
</evidence>
<sequence>MGKEKKNPLQPVTMVDVAKLAGVSQPTVSRALRNDPRISEAVKSKVREAADKLDYRPNPLVSALTSQIRGYRRSPIHATICILHCLDKNDLNAYNPYYEGATRRAADLGYGTDLIKLHELDFSLSAVNRVIRARSFQGILVLPVRSDFSLEELDLSHIASATVDPSLRSPDLHRASPDYFQSMELALDQLASRGCKRISYCTWDDEQARIGSRWMGSYLRWHMLRGIKMQPFVNSEWQTKPFIEYIRREKPDAIVSNSLFYYNALLKQGIPVPDQISFASLVAVDGNSAIAGIDQRSEQIAAAAIDLVVSQMYRNEHGIPDLPKSVSIRGKWLDGATVPLKPEID</sequence>
<keyword evidence="6" id="KW-1185">Reference proteome</keyword>
<evidence type="ECO:0000313" key="6">
    <source>
        <dbReference type="Proteomes" id="UP000617628"/>
    </source>
</evidence>
<dbReference type="GO" id="GO:0003700">
    <property type="term" value="F:DNA-binding transcription factor activity"/>
    <property type="evidence" value="ECO:0007669"/>
    <property type="project" value="TreeGrafter"/>
</dbReference>
<dbReference type="PROSITE" id="PS00356">
    <property type="entry name" value="HTH_LACI_1"/>
    <property type="match status" value="1"/>
</dbReference>
<evidence type="ECO:0000259" key="4">
    <source>
        <dbReference type="PROSITE" id="PS50932"/>
    </source>
</evidence>
<dbReference type="AlphaFoldDB" id="A0A934S488"/>
<keyword evidence="1" id="KW-0805">Transcription regulation</keyword>
<reference evidence="5" key="1">
    <citation type="submission" date="2021-01" db="EMBL/GenBank/DDBJ databases">
        <title>Modified the classification status of verrucomicrobia.</title>
        <authorList>
            <person name="Feng X."/>
        </authorList>
    </citation>
    <scope>NUCLEOTIDE SEQUENCE</scope>
    <source>
        <strain evidence="5">KCTC 13126</strain>
    </source>
</reference>
<dbReference type="SUPFAM" id="SSF47413">
    <property type="entry name" value="lambda repressor-like DNA-binding domains"/>
    <property type="match status" value="1"/>
</dbReference>
<dbReference type="Pfam" id="PF00356">
    <property type="entry name" value="LacI"/>
    <property type="match status" value="1"/>
</dbReference>
<dbReference type="PROSITE" id="PS50932">
    <property type="entry name" value="HTH_LACI_2"/>
    <property type="match status" value="1"/>
</dbReference>
<dbReference type="GO" id="GO:0000976">
    <property type="term" value="F:transcription cis-regulatory region binding"/>
    <property type="evidence" value="ECO:0007669"/>
    <property type="project" value="TreeGrafter"/>
</dbReference>
<feature type="domain" description="HTH lacI-type" evidence="4">
    <location>
        <begin position="12"/>
        <end position="66"/>
    </location>
</feature>
<dbReference type="PANTHER" id="PTHR30146">
    <property type="entry name" value="LACI-RELATED TRANSCRIPTIONAL REPRESSOR"/>
    <property type="match status" value="1"/>
</dbReference>
<accession>A0A934S488</accession>
<evidence type="ECO:0000256" key="3">
    <source>
        <dbReference type="ARBA" id="ARBA00023163"/>
    </source>
</evidence>
<dbReference type="Pfam" id="PF13377">
    <property type="entry name" value="Peripla_BP_3"/>
    <property type="match status" value="1"/>
</dbReference>
<dbReference type="Gene3D" id="3.40.50.2300">
    <property type="match status" value="2"/>
</dbReference>
<keyword evidence="2 5" id="KW-0238">DNA-binding</keyword>
<dbReference type="CDD" id="cd01392">
    <property type="entry name" value="HTH_LacI"/>
    <property type="match status" value="1"/>
</dbReference>
<dbReference type="InterPro" id="IPR046335">
    <property type="entry name" value="LacI/GalR-like_sensor"/>
</dbReference>
<comment type="caution">
    <text evidence="5">The sequence shown here is derived from an EMBL/GenBank/DDBJ whole genome shotgun (WGS) entry which is preliminary data.</text>
</comment>
<evidence type="ECO:0000256" key="2">
    <source>
        <dbReference type="ARBA" id="ARBA00023125"/>
    </source>
</evidence>
<dbReference type="Proteomes" id="UP000617628">
    <property type="component" value="Unassembled WGS sequence"/>
</dbReference>
<dbReference type="InterPro" id="IPR000843">
    <property type="entry name" value="HTH_LacI"/>
</dbReference>
<evidence type="ECO:0000256" key="1">
    <source>
        <dbReference type="ARBA" id="ARBA00023015"/>
    </source>
</evidence>
<dbReference type="InterPro" id="IPR010982">
    <property type="entry name" value="Lambda_DNA-bd_dom_sf"/>
</dbReference>
<organism evidence="5 6">
    <name type="scientific">Pelagicoccus mobilis</name>
    <dbReference type="NCBI Taxonomy" id="415221"/>
    <lineage>
        <taxon>Bacteria</taxon>
        <taxon>Pseudomonadati</taxon>
        <taxon>Verrucomicrobiota</taxon>
        <taxon>Opitutia</taxon>
        <taxon>Puniceicoccales</taxon>
        <taxon>Pelagicoccaceae</taxon>
        <taxon>Pelagicoccus</taxon>
    </lineage>
</organism>
<dbReference type="EMBL" id="JAENIL010000089">
    <property type="protein sequence ID" value="MBK1880441.1"/>
    <property type="molecule type" value="Genomic_DNA"/>
</dbReference>
<dbReference type="SMART" id="SM00354">
    <property type="entry name" value="HTH_LACI"/>
    <property type="match status" value="1"/>
</dbReference>
<gene>
    <name evidence="5" type="ORF">JIN87_26380</name>
</gene>